<feature type="compositionally biased region" description="Basic and acidic residues" evidence="1">
    <location>
        <begin position="23"/>
        <end position="44"/>
    </location>
</feature>
<evidence type="ECO:0000313" key="2">
    <source>
        <dbReference type="EMBL" id="AGO82093.1"/>
    </source>
</evidence>
<gene>
    <name evidence="2" type="ORF">pdul_cds_168</name>
</gene>
<dbReference type="KEGG" id="vg:16512240"/>
<evidence type="ECO:0000313" key="3">
    <source>
        <dbReference type="Proteomes" id="UP000201566"/>
    </source>
</evidence>
<organism evidence="2 3">
    <name type="scientific">Pandoravirus dulcis</name>
    <dbReference type="NCBI Taxonomy" id="1349409"/>
    <lineage>
        <taxon>Viruses</taxon>
        <taxon>Pandoravirus</taxon>
    </lineage>
</organism>
<evidence type="ECO:0000256" key="1">
    <source>
        <dbReference type="SAM" id="MobiDB-lite"/>
    </source>
</evidence>
<reference evidence="2 3" key="1">
    <citation type="journal article" date="2013" name="Science">
        <title>Pandoraviruses: amoeba viruses with genomes up to 2.5 Mb reaching that of parasitic eukaryotes.</title>
        <authorList>
            <person name="Philippe N."/>
            <person name="Legendre M."/>
            <person name="Doutre G."/>
            <person name="Coute Y."/>
            <person name="Poirot O."/>
            <person name="Lescot M."/>
            <person name="Arslan D."/>
            <person name="Seltzer V."/>
            <person name="Bertaux L."/>
            <person name="Bruley C."/>
            <person name="Garin J."/>
            <person name="Claverie J.M."/>
            <person name="Abergel C."/>
        </authorList>
    </citation>
    <scope>NUCLEOTIDE SEQUENCE [LARGE SCALE GENOMIC DNA]</scope>
    <source>
        <strain evidence="2">Melbourne</strain>
    </source>
</reference>
<dbReference type="GeneID" id="16512240"/>
<accession>S4VP83</accession>
<proteinExistence type="predicted"/>
<feature type="region of interest" description="Disordered" evidence="1">
    <location>
        <begin position="1"/>
        <end position="86"/>
    </location>
</feature>
<dbReference type="EMBL" id="KC977570">
    <property type="protein sequence ID" value="AGO82093.1"/>
    <property type="molecule type" value="Genomic_DNA"/>
</dbReference>
<protein>
    <submittedName>
        <fullName evidence="2">Uncharacterized protein</fullName>
    </submittedName>
</protein>
<dbReference type="Proteomes" id="UP000201566">
    <property type="component" value="Segment"/>
</dbReference>
<feature type="compositionally biased region" description="Basic and acidic residues" evidence="1">
    <location>
        <begin position="55"/>
        <end position="64"/>
    </location>
</feature>
<sequence>MPDASLGAQRGDIARWVPHAQRSGRERADTEENPNEKAMHREMEEVCAPTTRGVGDSRRDRDREDRDDENDNSNSGGGDDHSADGCDVATVALPAEVWTRIVAASDRRTVAALGATCAALRDLAKERARANAGAARTALDAVVDGWERHTARWDDVWTQGDARGRCYACTPLGARARACSKRERSRRRWISDCGTPGDPTATDLCDACALAITRDIGAWPMRRVDLDAPHVWSVGRAICDVLDVLPSGPVAGDRFVVPAAAVYMVDPAAASEVSQWTPGEVEVGFAGLRPAHMPSVRAWLPLVAATGPVHACMVCVCCDVDSPLWGVVAAVQWWPRASFVGWSRVADSIEQAGARRRRLRGRRRRRAPAGGVVPRVGLVEALLAEAAYTTRPPHGA</sequence>
<dbReference type="RefSeq" id="YP_008318762.1">
    <property type="nucleotide sequence ID" value="NC_021858.1"/>
</dbReference>
<name>S4VP83_9VIRU</name>